<organism evidence="1 2">
    <name type="scientific">Paenibacillus antarcticus</name>
    <dbReference type="NCBI Taxonomy" id="253703"/>
    <lineage>
        <taxon>Bacteria</taxon>
        <taxon>Bacillati</taxon>
        <taxon>Bacillota</taxon>
        <taxon>Bacilli</taxon>
        <taxon>Bacillales</taxon>
        <taxon>Paenibacillaceae</taxon>
        <taxon>Paenibacillus</taxon>
    </lineage>
</organism>
<dbReference type="OrthoDB" id="9792639at2"/>
<accession>A0A168L1I8</accession>
<dbReference type="AlphaFoldDB" id="A0A168L1I8"/>
<evidence type="ECO:0000313" key="1">
    <source>
        <dbReference type="EMBL" id="OAB42771.1"/>
    </source>
</evidence>
<proteinExistence type="predicted"/>
<comment type="caution">
    <text evidence="1">The sequence shown here is derived from an EMBL/GenBank/DDBJ whole genome shotgun (WGS) entry which is preliminary data.</text>
</comment>
<protein>
    <recommendedName>
        <fullName evidence="3">DUF2383 domain-containing protein</fullName>
    </recommendedName>
</protein>
<dbReference type="RefSeq" id="WP_068652036.1">
    <property type="nucleotide sequence ID" value="NZ_CP043611.1"/>
</dbReference>
<reference evidence="1 2" key="1">
    <citation type="submission" date="2016-03" db="EMBL/GenBank/DDBJ databases">
        <title>Draft genome sequence of Paenibacillus antarcticus CECT 5836.</title>
        <authorList>
            <person name="Shin S.-K."/>
            <person name="Yi H."/>
        </authorList>
    </citation>
    <scope>NUCLEOTIDE SEQUENCE [LARGE SCALE GENOMIC DNA]</scope>
    <source>
        <strain evidence="1 2">CECT 5836</strain>
    </source>
</reference>
<sequence length="142" mass="16388">MSGNAELLNFIYQNSQMGVDTIHQLIGIVEDENFKKHLHSQLNEYQEINNTARSLLNNNGYDEKGISTFDKIKTYLMINMQTLTNKSPSHISEMLIIGSNMGVIDAVKNIKRYQQAEHQIVGLMDKLLRFEENNIQQLKKFL</sequence>
<name>A0A168L1I8_9BACL</name>
<evidence type="ECO:0000313" key="2">
    <source>
        <dbReference type="Proteomes" id="UP000077355"/>
    </source>
</evidence>
<dbReference type="EMBL" id="LVJI01000031">
    <property type="protein sequence ID" value="OAB42771.1"/>
    <property type="molecule type" value="Genomic_DNA"/>
</dbReference>
<keyword evidence="2" id="KW-1185">Reference proteome</keyword>
<evidence type="ECO:0008006" key="3">
    <source>
        <dbReference type="Google" id="ProtNLM"/>
    </source>
</evidence>
<gene>
    <name evidence="1" type="ORF">PBAT_19445</name>
</gene>
<dbReference type="Proteomes" id="UP000077355">
    <property type="component" value="Unassembled WGS sequence"/>
</dbReference>